<dbReference type="Proteomes" id="UP000439113">
    <property type="component" value="Unassembled WGS sequence"/>
</dbReference>
<evidence type="ECO:0000313" key="3">
    <source>
        <dbReference type="EMBL" id="MTV31751.1"/>
    </source>
</evidence>
<dbReference type="Pfam" id="PF11845">
    <property type="entry name" value="Tll0287-like"/>
    <property type="match status" value="1"/>
</dbReference>
<accession>A0A6N8DRF3</accession>
<evidence type="ECO:0000313" key="4">
    <source>
        <dbReference type="Proteomes" id="UP000439113"/>
    </source>
</evidence>
<feature type="domain" description="Tll0287-like" evidence="2">
    <location>
        <begin position="54"/>
        <end position="186"/>
    </location>
</feature>
<sequence>METLMRIWIAAATLAVVAPAWAEAPSPELKAKAVELVQAYGGKLKAALGSAIETGGAEGALEVCNKQAPVIAAEISGDSGWSVARTSLKPRNAASAPDAYERKIMESFVARIAKGEKAADLASAEVVDENGQKVFRFVKAIPTGEVCLTCHGENVAPELQQKIKALYPQDQALGFREGDMRGAFTLKKTLAAQ</sequence>
<dbReference type="AlphaFoldDB" id="A0A6N8DRF3"/>
<protein>
    <submittedName>
        <fullName evidence="3">DUF3365 domain-containing protein</fullName>
    </submittedName>
</protein>
<feature type="signal peptide" evidence="1">
    <location>
        <begin position="1"/>
        <end position="22"/>
    </location>
</feature>
<dbReference type="OrthoDB" id="9797588at2"/>
<dbReference type="InterPro" id="IPR021796">
    <property type="entry name" value="Tll0287-like_dom"/>
</dbReference>
<proteinExistence type="predicted"/>
<feature type="chain" id="PRO_5026831203" evidence="1">
    <location>
        <begin position="23"/>
        <end position="193"/>
    </location>
</feature>
<organism evidence="3 4">
    <name type="scientific">Rhodoblastus acidophilus</name>
    <name type="common">Rhodopseudomonas acidophila</name>
    <dbReference type="NCBI Taxonomy" id="1074"/>
    <lineage>
        <taxon>Bacteria</taxon>
        <taxon>Pseudomonadati</taxon>
        <taxon>Pseudomonadota</taxon>
        <taxon>Alphaproteobacteria</taxon>
        <taxon>Hyphomicrobiales</taxon>
        <taxon>Rhodoblastaceae</taxon>
        <taxon>Rhodoblastus</taxon>
    </lineage>
</organism>
<name>A0A6N8DRF3_RHOAC</name>
<evidence type="ECO:0000256" key="1">
    <source>
        <dbReference type="SAM" id="SignalP"/>
    </source>
</evidence>
<reference evidence="3 4" key="1">
    <citation type="submission" date="2019-11" db="EMBL/GenBank/DDBJ databases">
        <title>Whole-genome sequence of a Rhodoblastus acidophilus DSM 142.</title>
        <authorList>
            <person name="Kyndt J.A."/>
            <person name="Meyer T.E."/>
        </authorList>
    </citation>
    <scope>NUCLEOTIDE SEQUENCE [LARGE SCALE GENOMIC DNA]</scope>
    <source>
        <strain evidence="3 4">DSM 142</strain>
    </source>
</reference>
<keyword evidence="1" id="KW-0732">Signal</keyword>
<comment type="caution">
    <text evidence="3">The sequence shown here is derived from an EMBL/GenBank/DDBJ whole genome shotgun (WGS) entry which is preliminary data.</text>
</comment>
<gene>
    <name evidence="3" type="ORF">GJ654_12200</name>
</gene>
<dbReference type="EMBL" id="WNKS01000010">
    <property type="protein sequence ID" value="MTV31751.1"/>
    <property type="molecule type" value="Genomic_DNA"/>
</dbReference>
<evidence type="ECO:0000259" key="2">
    <source>
        <dbReference type="Pfam" id="PF11845"/>
    </source>
</evidence>